<dbReference type="InterPro" id="IPR036217">
    <property type="entry name" value="MethylDNA_cys_MeTrfase_DNAb"/>
</dbReference>
<sequence length="180" mass="19553">MVDSPLGWLAVQLNEAGVLRVVVGFARQQDLLAAWPIADRLAARPAPLAVRLQQYLSGRRDDLRDVPVAVRWRTEFQRDVIAALRNVGYGETTTYGELARRVGRPRAARAVGRMMAANPVPLVVPCHRVIGAGGSLVGFSAPTGTRLKDRLLRLEAAHADRVGFPSLLTEPSLVTESVCP</sequence>
<evidence type="ECO:0000256" key="8">
    <source>
        <dbReference type="ARBA" id="ARBA00049348"/>
    </source>
</evidence>
<organism evidence="10">
    <name type="scientific">Schlesneria paludicola</name>
    <dbReference type="NCBI Taxonomy" id="360056"/>
    <lineage>
        <taxon>Bacteria</taxon>
        <taxon>Pseudomonadati</taxon>
        <taxon>Planctomycetota</taxon>
        <taxon>Planctomycetia</taxon>
        <taxon>Planctomycetales</taxon>
        <taxon>Planctomycetaceae</taxon>
        <taxon>Schlesneria</taxon>
    </lineage>
</organism>
<accession>A0A7C4LQ42</accession>
<dbReference type="PANTHER" id="PTHR10815">
    <property type="entry name" value="METHYLATED-DNA--PROTEIN-CYSTEINE METHYLTRANSFERASE"/>
    <property type="match status" value="1"/>
</dbReference>
<evidence type="ECO:0000256" key="2">
    <source>
        <dbReference type="ARBA" id="ARBA00008711"/>
    </source>
</evidence>
<keyword evidence="7" id="KW-0234">DNA repair</keyword>
<keyword evidence="5 10" id="KW-0808">Transferase</keyword>
<evidence type="ECO:0000256" key="4">
    <source>
        <dbReference type="ARBA" id="ARBA00022603"/>
    </source>
</evidence>
<gene>
    <name evidence="10" type="ORF">ENS64_18375</name>
</gene>
<dbReference type="EMBL" id="DSVQ01000019">
    <property type="protein sequence ID" value="HGT41218.1"/>
    <property type="molecule type" value="Genomic_DNA"/>
</dbReference>
<feature type="domain" description="Methylated-DNA-[protein]-cysteine S-methyltransferase DNA binding" evidence="9">
    <location>
        <begin position="75"/>
        <end position="156"/>
    </location>
</feature>
<dbReference type="FunFam" id="1.10.10.10:FF:000214">
    <property type="entry name" value="Methylated-DNA--protein-cysteine methyltransferase"/>
    <property type="match status" value="1"/>
</dbReference>
<evidence type="ECO:0000256" key="7">
    <source>
        <dbReference type="ARBA" id="ARBA00023204"/>
    </source>
</evidence>
<comment type="catalytic activity">
    <reaction evidence="1">
        <text>a 4-O-methyl-thymidine in DNA + L-cysteinyl-[protein] = a thymidine in DNA + S-methyl-L-cysteinyl-[protein]</text>
        <dbReference type="Rhea" id="RHEA:53428"/>
        <dbReference type="Rhea" id="RHEA-COMP:10131"/>
        <dbReference type="Rhea" id="RHEA-COMP:10132"/>
        <dbReference type="Rhea" id="RHEA-COMP:13555"/>
        <dbReference type="Rhea" id="RHEA-COMP:13556"/>
        <dbReference type="ChEBI" id="CHEBI:29950"/>
        <dbReference type="ChEBI" id="CHEBI:82612"/>
        <dbReference type="ChEBI" id="CHEBI:137386"/>
        <dbReference type="ChEBI" id="CHEBI:137387"/>
        <dbReference type="EC" id="2.1.1.63"/>
    </reaction>
</comment>
<dbReference type="InterPro" id="IPR014048">
    <property type="entry name" value="MethylDNA_cys_MeTrfase_DNA-bd"/>
</dbReference>
<name>A0A7C4LQ42_9PLAN</name>
<dbReference type="PROSITE" id="PS00374">
    <property type="entry name" value="MGMT"/>
    <property type="match status" value="1"/>
</dbReference>
<dbReference type="SUPFAM" id="SSF46767">
    <property type="entry name" value="Methylated DNA-protein cysteine methyltransferase, C-terminal domain"/>
    <property type="match status" value="1"/>
</dbReference>
<comment type="catalytic activity">
    <reaction evidence="8">
        <text>a 6-O-methyl-2'-deoxyguanosine in DNA + L-cysteinyl-[protein] = S-methyl-L-cysteinyl-[protein] + a 2'-deoxyguanosine in DNA</text>
        <dbReference type="Rhea" id="RHEA:24000"/>
        <dbReference type="Rhea" id="RHEA-COMP:10131"/>
        <dbReference type="Rhea" id="RHEA-COMP:10132"/>
        <dbReference type="Rhea" id="RHEA-COMP:11367"/>
        <dbReference type="Rhea" id="RHEA-COMP:11368"/>
        <dbReference type="ChEBI" id="CHEBI:29950"/>
        <dbReference type="ChEBI" id="CHEBI:82612"/>
        <dbReference type="ChEBI" id="CHEBI:85445"/>
        <dbReference type="ChEBI" id="CHEBI:85448"/>
        <dbReference type="EC" id="2.1.1.63"/>
    </reaction>
</comment>
<evidence type="ECO:0000256" key="6">
    <source>
        <dbReference type="ARBA" id="ARBA00022763"/>
    </source>
</evidence>
<dbReference type="NCBIfam" id="TIGR00589">
    <property type="entry name" value="ogt"/>
    <property type="match status" value="1"/>
</dbReference>
<keyword evidence="4 10" id="KW-0489">Methyltransferase</keyword>
<proteinExistence type="inferred from homology"/>
<dbReference type="AlphaFoldDB" id="A0A7C4LQ42"/>
<dbReference type="InterPro" id="IPR001497">
    <property type="entry name" value="MethylDNA_cys_MeTrfase_AS"/>
</dbReference>
<dbReference type="GO" id="GO:0032259">
    <property type="term" value="P:methylation"/>
    <property type="evidence" value="ECO:0007669"/>
    <property type="project" value="UniProtKB-KW"/>
</dbReference>
<comment type="caution">
    <text evidence="10">The sequence shown here is derived from an EMBL/GenBank/DDBJ whole genome shotgun (WGS) entry which is preliminary data.</text>
</comment>
<evidence type="ECO:0000256" key="5">
    <source>
        <dbReference type="ARBA" id="ARBA00022679"/>
    </source>
</evidence>
<dbReference type="Pfam" id="PF01035">
    <property type="entry name" value="DNA_binding_1"/>
    <property type="match status" value="1"/>
</dbReference>
<dbReference type="GO" id="GO:0006281">
    <property type="term" value="P:DNA repair"/>
    <property type="evidence" value="ECO:0007669"/>
    <property type="project" value="UniProtKB-KW"/>
</dbReference>
<comment type="similarity">
    <text evidence="2">Belongs to the MGMT family.</text>
</comment>
<dbReference type="CDD" id="cd06445">
    <property type="entry name" value="ATase"/>
    <property type="match status" value="1"/>
</dbReference>
<dbReference type="GO" id="GO:0003908">
    <property type="term" value="F:methylated-DNA-[protein]-cysteine S-methyltransferase activity"/>
    <property type="evidence" value="ECO:0007669"/>
    <property type="project" value="UniProtKB-EC"/>
</dbReference>
<reference evidence="10" key="1">
    <citation type="journal article" date="2020" name="mSystems">
        <title>Genome- and Community-Level Interaction Insights into Carbon Utilization and Element Cycling Functions of Hydrothermarchaeota in Hydrothermal Sediment.</title>
        <authorList>
            <person name="Zhou Z."/>
            <person name="Liu Y."/>
            <person name="Xu W."/>
            <person name="Pan J."/>
            <person name="Luo Z.H."/>
            <person name="Li M."/>
        </authorList>
    </citation>
    <scope>NUCLEOTIDE SEQUENCE [LARGE SCALE GENOMIC DNA]</scope>
    <source>
        <strain evidence="10">SpSt-508</strain>
    </source>
</reference>
<evidence type="ECO:0000259" key="9">
    <source>
        <dbReference type="Pfam" id="PF01035"/>
    </source>
</evidence>
<keyword evidence="6" id="KW-0227">DNA damage</keyword>
<evidence type="ECO:0000256" key="3">
    <source>
        <dbReference type="ARBA" id="ARBA00011918"/>
    </source>
</evidence>
<protein>
    <recommendedName>
        <fullName evidence="3">methylated-DNA--[protein]-cysteine S-methyltransferase</fullName>
        <ecNumber evidence="3">2.1.1.63</ecNumber>
    </recommendedName>
</protein>
<evidence type="ECO:0000313" key="10">
    <source>
        <dbReference type="EMBL" id="HGT41218.1"/>
    </source>
</evidence>
<dbReference type="InterPro" id="IPR036388">
    <property type="entry name" value="WH-like_DNA-bd_sf"/>
</dbReference>
<dbReference type="EC" id="2.1.1.63" evidence="3"/>
<dbReference type="Gene3D" id="1.10.10.10">
    <property type="entry name" value="Winged helix-like DNA-binding domain superfamily/Winged helix DNA-binding domain"/>
    <property type="match status" value="1"/>
</dbReference>
<evidence type="ECO:0000256" key="1">
    <source>
        <dbReference type="ARBA" id="ARBA00001286"/>
    </source>
</evidence>
<dbReference type="PANTHER" id="PTHR10815:SF13">
    <property type="entry name" value="METHYLATED-DNA--PROTEIN-CYSTEINE METHYLTRANSFERASE"/>
    <property type="match status" value="1"/>
</dbReference>